<dbReference type="InterPro" id="IPR024234">
    <property type="entry name" value="DUF3801"/>
</dbReference>
<dbReference type="Proteomes" id="UP000602647">
    <property type="component" value="Unassembled WGS sequence"/>
</dbReference>
<reference evidence="1" key="1">
    <citation type="submission" date="2020-08" db="EMBL/GenBank/DDBJ databases">
        <title>Genome public.</title>
        <authorList>
            <person name="Liu C."/>
            <person name="Sun Q."/>
        </authorList>
    </citation>
    <scope>NUCLEOTIDE SEQUENCE</scope>
    <source>
        <strain evidence="1">BX12</strain>
    </source>
</reference>
<comment type="caution">
    <text evidence="1">The sequence shown here is derived from an EMBL/GenBank/DDBJ whole genome shotgun (WGS) entry which is preliminary data.</text>
</comment>
<dbReference type="AlphaFoldDB" id="A0A923NK49"/>
<dbReference type="EMBL" id="JACRYT010000005">
    <property type="protein sequence ID" value="MBC6679552.1"/>
    <property type="molecule type" value="Genomic_DNA"/>
</dbReference>
<proteinExistence type="predicted"/>
<protein>
    <submittedName>
        <fullName evidence="1">PcfB family protein</fullName>
    </submittedName>
</protein>
<evidence type="ECO:0000313" key="2">
    <source>
        <dbReference type="Proteomes" id="UP000602647"/>
    </source>
</evidence>
<keyword evidence="2" id="KW-1185">Reference proteome</keyword>
<gene>
    <name evidence="1" type="ORF">H9L42_06905</name>
</gene>
<dbReference type="RefSeq" id="WP_187302659.1">
    <property type="nucleotide sequence ID" value="NZ_JACRYT010000005.1"/>
</dbReference>
<name>A0A923NK49_9FIRM</name>
<sequence>MSVESEAAETAIRITMDGTEKMILLSGKAAALSGKLLIYLTALLSQKSRVRQIAENPTGMCTATIPEEKVKEFAVTAKKYNLKFFIAKDKLHDPGFEDICVKAEDAPVVKRICEKLKIGIPDQQNMQLQDETIPFEQVMRAYEGKAMDLDRAINRITERDYAKDTPCYVCERTNPHKYIQLETSRESFHGEAYTRTKYHVYKENQYVKTFDDGKFEGRSITYWRELKEKMLVAGGLSGTDLLFFSEKEPFEQYQAKFEQSCTALEPKQLKEKLEAELNAFRTEKENCANPRKALAGKESGHGQKVGKSMQNNNGTIHQFVSEYHHKKGKEYGGRSHEMER</sequence>
<organism evidence="1 2">
    <name type="scientific">Zhenpiania hominis</name>
    <dbReference type="NCBI Taxonomy" id="2763644"/>
    <lineage>
        <taxon>Bacteria</taxon>
        <taxon>Bacillati</taxon>
        <taxon>Bacillota</taxon>
        <taxon>Clostridia</taxon>
        <taxon>Peptostreptococcales</taxon>
        <taxon>Anaerovoracaceae</taxon>
        <taxon>Zhenpiania</taxon>
    </lineage>
</organism>
<evidence type="ECO:0000313" key="1">
    <source>
        <dbReference type="EMBL" id="MBC6679552.1"/>
    </source>
</evidence>
<accession>A0A923NK49</accession>
<dbReference type="Pfam" id="PF12687">
    <property type="entry name" value="DUF3801"/>
    <property type="match status" value="1"/>
</dbReference>